<dbReference type="GO" id="GO:0008236">
    <property type="term" value="F:serine-type peptidase activity"/>
    <property type="evidence" value="ECO:0007669"/>
    <property type="project" value="UniProtKB-KW"/>
</dbReference>
<dbReference type="Gene3D" id="3.50.30.60">
    <property type="entry name" value="LD-carboxypeptidase A C-terminal domain-like"/>
    <property type="match status" value="1"/>
</dbReference>
<dbReference type="SUPFAM" id="SSF141986">
    <property type="entry name" value="LD-carboxypeptidase A C-terminal domain-like"/>
    <property type="match status" value="1"/>
</dbReference>
<organism evidence="9 10">
    <name type="scientific">Desulfomonile tiedjei</name>
    <dbReference type="NCBI Taxonomy" id="2358"/>
    <lineage>
        <taxon>Bacteria</taxon>
        <taxon>Pseudomonadati</taxon>
        <taxon>Thermodesulfobacteriota</taxon>
        <taxon>Desulfomonilia</taxon>
        <taxon>Desulfomonilales</taxon>
        <taxon>Desulfomonilaceae</taxon>
        <taxon>Desulfomonile</taxon>
    </lineage>
</organism>
<dbReference type="Pfam" id="PF02016">
    <property type="entry name" value="Peptidase_S66"/>
    <property type="match status" value="1"/>
</dbReference>
<dbReference type="SUPFAM" id="SSF52317">
    <property type="entry name" value="Class I glutamine amidotransferase-like"/>
    <property type="match status" value="1"/>
</dbReference>
<evidence type="ECO:0000313" key="10">
    <source>
        <dbReference type="Proteomes" id="UP000807825"/>
    </source>
</evidence>
<dbReference type="CDD" id="cd07025">
    <property type="entry name" value="Peptidase_S66"/>
    <property type="match status" value="1"/>
</dbReference>
<reference evidence="9" key="1">
    <citation type="submission" date="2020-07" db="EMBL/GenBank/DDBJ databases">
        <title>Huge and variable diversity of episymbiotic CPR bacteria and DPANN archaea in groundwater ecosystems.</title>
        <authorList>
            <person name="He C.Y."/>
            <person name="Keren R."/>
            <person name="Whittaker M."/>
            <person name="Farag I.F."/>
            <person name="Doudna J."/>
            <person name="Cate J.H.D."/>
            <person name="Banfield J.F."/>
        </authorList>
    </citation>
    <scope>NUCLEOTIDE SEQUENCE</scope>
    <source>
        <strain evidence="9">NC_groundwater_1664_Pr3_B-0.1um_52_9</strain>
    </source>
</reference>
<comment type="similarity">
    <text evidence="1">Belongs to the peptidase S66 family.</text>
</comment>
<keyword evidence="3" id="KW-0645">Protease</keyword>
<keyword evidence="5" id="KW-0720">Serine protease</keyword>
<proteinExistence type="inferred from homology"/>
<dbReference type="PANTHER" id="PTHR30237:SF2">
    <property type="entry name" value="MUREIN TETRAPEPTIDE CARBOXYPEPTIDASE"/>
    <property type="match status" value="1"/>
</dbReference>
<feature type="domain" description="LD-carboxypeptidase N-terminal" evidence="7">
    <location>
        <begin position="2"/>
        <end position="97"/>
    </location>
</feature>
<dbReference type="InterPro" id="IPR027478">
    <property type="entry name" value="LdcA_N"/>
</dbReference>
<sequence length="274" mass="29640">FLEHSGFRGVPGRHALERNDYLAGTDDQRSSDLNAMLRDPGIRAIVFARGGYGLMRILESIDYDAITADPKILLGMSDVTALQLSLSRTCNLVTLAGPMLVGQVAAGLDPISEEWLIKALVEPIGDKNLWPGEELGTRVLRPGKASGVLIGGCLSLITALLGTDHSPDFRGKILLVEDVGEPLYRIDRMLTQLKLSGVLADIAGLVLGHFVGPDQTDLAEDVERMALQFTWDNPVPVISRYPHGHRLPNLTLPIGVTVAMDVQSHMLRVGDLPA</sequence>
<feature type="non-terminal residue" evidence="9">
    <location>
        <position position="1"/>
    </location>
</feature>
<feature type="active site" description="Charge relay system" evidence="6">
    <location>
        <position position="177"/>
    </location>
</feature>
<dbReference type="InterPro" id="IPR003507">
    <property type="entry name" value="S66_fam"/>
</dbReference>
<gene>
    <name evidence="9" type="ORF">HY912_13165</name>
</gene>
<dbReference type="GO" id="GO:0004180">
    <property type="term" value="F:carboxypeptidase activity"/>
    <property type="evidence" value="ECO:0007669"/>
    <property type="project" value="UniProtKB-KW"/>
</dbReference>
<evidence type="ECO:0000256" key="6">
    <source>
        <dbReference type="PIRSR" id="PIRSR028757-1"/>
    </source>
</evidence>
<accession>A0A9D6Z4D7</accession>
<evidence type="ECO:0000256" key="5">
    <source>
        <dbReference type="ARBA" id="ARBA00022825"/>
    </source>
</evidence>
<dbReference type="EMBL" id="JACRDE010000346">
    <property type="protein sequence ID" value="MBI5250437.1"/>
    <property type="molecule type" value="Genomic_DNA"/>
</dbReference>
<keyword evidence="2" id="KW-0121">Carboxypeptidase</keyword>
<dbReference type="GO" id="GO:0006508">
    <property type="term" value="P:proteolysis"/>
    <property type="evidence" value="ECO:0007669"/>
    <property type="project" value="UniProtKB-KW"/>
</dbReference>
<protein>
    <submittedName>
        <fullName evidence="9">LD-carboxypeptidase</fullName>
    </submittedName>
</protein>
<evidence type="ECO:0000259" key="7">
    <source>
        <dbReference type="Pfam" id="PF02016"/>
    </source>
</evidence>
<dbReference type="PIRSF" id="PIRSF028757">
    <property type="entry name" value="LD-carboxypeptidase"/>
    <property type="match status" value="1"/>
</dbReference>
<evidence type="ECO:0000259" key="8">
    <source>
        <dbReference type="Pfam" id="PF17676"/>
    </source>
</evidence>
<evidence type="ECO:0000313" key="9">
    <source>
        <dbReference type="EMBL" id="MBI5250437.1"/>
    </source>
</evidence>
<evidence type="ECO:0000256" key="1">
    <source>
        <dbReference type="ARBA" id="ARBA00010233"/>
    </source>
</evidence>
<keyword evidence="4" id="KW-0378">Hydrolase</keyword>
<dbReference type="InterPro" id="IPR029062">
    <property type="entry name" value="Class_I_gatase-like"/>
</dbReference>
<dbReference type="Gene3D" id="3.40.50.10740">
    <property type="entry name" value="Class I glutamine amidotransferase-like"/>
    <property type="match status" value="1"/>
</dbReference>
<evidence type="ECO:0000256" key="3">
    <source>
        <dbReference type="ARBA" id="ARBA00022670"/>
    </source>
</evidence>
<comment type="caution">
    <text evidence="9">The sequence shown here is derived from an EMBL/GenBank/DDBJ whole genome shotgun (WGS) entry which is preliminary data.</text>
</comment>
<dbReference type="Proteomes" id="UP000807825">
    <property type="component" value="Unassembled WGS sequence"/>
</dbReference>
<dbReference type="AlphaFoldDB" id="A0A9D6Z4D7"/>
<feature type="domain" description="LD-carboxypeptidase C-terminal" evidence="8">
    <location>
        <begin position="146"/>
        <end position="259"/>
    </location>
</feature>
<evidence type="ECO:0000256" key="4">
    <source>
        <dbReference type="ARBA" id="ARBA00022801"/>
    </source>
</evidence>
<dbReference type="InterPro" id="IPR040921">
    <property type="entry name" value="Peptidase_S66C"/>
</dbReference>
<feature type="active site" description="Charge relay system" evidence="6">
    <location>
        <position position="245"/>
    </location>
</feature>
<feature type="active site" description="Nucleophile" evidence="6">
    <location>
        <position position="77"/>
    </location>
</feature>
<name>A0A9D6Z4D7_9BACT</name>
<dbReference type="Pfam" id="PF17676">
    <property type="entry name" value="Peptidase_S66C"/>
    <property type="match status" value="1"/>
</dbReference>
<dbReference type="InterPro" id="IPR040449">
    <property type="entry name" value="Peptidase_S66_N"/>
</dbReference>
<dbReference type="InterPro" id="IPR027461">
    <property type="entry name" value="Carboxypeptidase_A_C_sf"/>
</dbReference>
<evidence type="ECO:0000256" key="2">
    <source>
        <dbReference type="ARBA" id="ARBA00022645"/>
    </source>
</evidence>
<dbReference type="PANTHER" id="PTHR30237">
    <property type="entry name" value="MURAMOYLTETRAPEPTIDE CARBOXYPEPTIDASE"/>
    <property type="match status" value="1"/>
</dbReference>